<dbReference type="SUPFAM" id="SSF56935">
    <property type="entry name" value="Porins"/>
    <property type="match status" value="1"/>
</dbReference>
<sequence length="941" mass="100698">MGLAGTAMAQDAAKSESDAATNLDAITVTGSRIKSQTFTASSPVTEITAEEFTQVGATKVEDLVNQFPQVDLSFDNFANNGSYGHATISMRGLGPERTLTLVNGRRLPASRNEIADPSIIPVAAIKRVDILSGGASAVYGADAVAGVVNFVLDDKFEGVSLNLGYSAFQHNNDDKTVQQLNKDRGFPYPTGNSGLDGTSHSAELVLGSSFADNKGHAMGWLTWRENEALYQAERDYSACSVSATSAACGGSGTANPGRFTVNQYANGGVVNWPTGKNANYVWNGKNYQNGTYLYNYAPINFYQRPDNRVTAGFMASYDINDYATPYVEAMFLERRSSTQIAESGAFGVPIVVDCNNPLIGTMCADAGVATSQAQVTLWKRNVEGGPRISSSDDSTYRITAGMRGGLFGSSWTYDASATFGRTKTIDIGKNDFLNTNIAAAALGCTDPVYGTFPGCSLYDIWTDKISKEAADAMAGTSFSIYKTSYSSLSAVADGFLGWGFPTAGGEEIGLAVGAERRHYTYTSDYDGDSAAGNFAGAGAASLPVDAGNTVNDFFFEAALPVYVGDGLFNRFDVSLGYRYSDDETSGNYDTYKLGLSSALWDSKLLLRGGYNRAVRAPSLNDLYYSQRIALDGEEDLCAGPKPAYTAAQCERAGVPTSAYGNVPVNPAEQYFGLVGGNPNLAPEIADTYTVGFAVEPLENLNISLDWYDIKIEGAIAGIGHETIQRLCLENGLYCDRIKRDARAGNYDLWIGQASDPKSGYVINLPDNIGVYKRSGLDLATSYSFQFGPGRLSASLVANYVLKQFTQSLASEPSTAFECKGLINNDCGNSPKWRHIASANYAWDRYTVGMRWRHIGGTSYKDVNGNKLSSNIWLGSGVSTYNYLDLNASMSIGPALISLGVNNVFDKEPPFVGSASFAANANAVGGYDQAGRYIFGSFSLKF</sequence>
<evidence type="ECO:0000259" key="10">
    <source>
        <dbReference type="Pfam" id="PF00593"/>
    </source>
</evidence>
<evidence type="ECO:0000256" key="4">
    <source>
        <dbReference type="ARBA" id="ARBA00022692"/>
    </source>
</evidence>
<gene>
    <name evidence="12" type="ORF">ABB22_10385</name>
</gene>
<keyword evidence="13" id="KW-1185">Reference proteome</keyword>
<dbReference type="Gene3D" id="2.40.170.20">
    <property type="entry name" value="TonB-dependent receptor, beta-barrel domain"/>
    <property type="match status" value="1"/>
</dbReference>
<dbReference type="InterPro" id="IPR037066">
    <property type="entry name" value="Plug_dom_sf"/>
</dbReference>
<feature type="domain" description="TonB-dependent receptor-like beta-barrel" evidence="10">
    <location>
        <begin position="390"/>
        <end position="903"/>
    </location>
</feature>
<evidence type="ECO:0000256" key="6">
    <source>
        <dbReference type="ARBA" id="ARBA00023136"/>
    </source>
</evidence>
<evidence type="ECO:0000256" key="3">
    <source>
        <dbReference type="ARBA" id="ARBA00022452"/>
    </source>
</evidence>
<comment type="caution">
    <text evidence="12">The sequence shown here is derived from an EMBL/GenBank/DDBJ whole genome shotgun (WGS) entry which is preliminary data.</text>
</comment>
<name>A0ABR5NJ50_9GAMM</name>
<keyword evidence="7 8" id="KW-0998">Cell outer membrane</keyword>
<feature type="domain" description="TonB-dependent receptor plug" evidence="11">
    <location>
        <begin position="40"/>
        <end position="147"/>
    </location>
</feature>
<accession>A0ABR5NJ50</accession>
<evidence type="ECO:0000256" key="8">
    <source>
        <dbReference type="PROSITE-ProRule" id="PRU01360"/>
    </source>
</evidence>
<keyword evidence="3 8" id="KW-1134">Transmembrane beta strand</keyword>
<comment type="subcellular location">
    <subcellularLocation>
        <location evidence="1 8">Cell outer membrane</location>
        <topology evidence="1 8">Multi-pass membrane protein</topology>
    </subcellularLocation>
</comment>
<organism evidence="12 13">
    <name type="scientific">Stenotrophomonas nitritireducens</name>
    <dbReference type="NCBI Taxonomy" id="83617"/>
    <lineage>
        <taxon>Bacteria</taxon>
        <taxon>Pseudomonadati</taxon>
        <taxon>Pseudomonadota</taxon>
        <taxon>Gammaproteobacteria</taxon>
        <taxon>Lysobacterales</taxon>
        <taxon>Lysobacteraceae</taxon>
        <taxon>Stenotrophomonas</taxon>
    </lineage>
</organism>
<dbReference type="InterPro" id="IPR000531">
    <property type="entry name" value="Beta-barrel_TonB"/>
</dbReference>
<dbReference type="Proteomes" id="UP000050902">
    <property type="component" value="Unassembled WGS sequence"/>
</dbReference>
<reference evidence="12 13" key="1">
    <citation type="submission" date="2015-05" db="EMBL/GenBank/DDBJ databases">
        <title>Genome sequencing and analysis of members of genus Stenotrophomonas.</title>
        <authorList>
            <person name="Patil P.P."/>
            <person name="Midha S."/>
            <person name="Patil P.B."/>
        </authorList>
    </citation>
    <scope>NUCLEOTIDE SEQUENCE [LARGE SCALE GENOMIC DNA]</scope>
    <source>
        <strain evidence="12 13">DSM 12575</strain>
    </source>
</reference>
<evidence type="ECO:0000313" key="12">
    <source>
        <dbReference type="EMBL" id="KRG56852.1"/>
    </source>
</evidence>
<dbReference type="PANTHER" id="PTHR47234">
    <property type="match status" value="1"/>
</dbReference>
<dbReference type="InterPro" id="IPR039426">
    <property type="entry name" value="TonB-dep_rcpt-like"/>
</dbReference>
<dbReference type="EMBL" id="LDJG01000015">
    <property type="protein sequence ID" value="KRG56852.1"/>
    <property type="molecule type" value="Genomic_DNA"/>
</dbReference>
<evidence type="ECO:0000313" key="13">
    <source>
        <dbReference type="Proteomes" id="UP000050902"/>
    </source>
</evidence>
<evidence type="ECO:0000256" key="2">
    <source>
        <dbReference type="ARBA" id="ARBA00022448"/>
    </source>
</evidence>
<keyword evidence="6 8" id="KW-0472">Membrane</keyword>
<keyword evidence="2 8" id="KW-0813">Transport</keyword>
<evidence type="ECO:0000256" key="7">
    <source>
        <dbReference type="ARBA" id="ARBA00023237"/>
    </source>
</evidence>
<dbReference type="Pfam" id="PF07715">
    <property type="entry name" value="Plug"/>
    <property type="match status" value="1"/>
</dbReference>
<comment type="similarity">
    <text evidence="8 9">Belongs to the TonB-dependent receptor family.</text>
</comment>
<evidence type="ECO:0000256" key="9">
    <source>
        <dbReference type="RuleBase" id="RU003357"/>
    </source>
</evidence>
<evidence type="ECO:0008006" key="14">
    <source>
        <dbReference type="Google" id="ProtNLM"/>
    </source>
</evidence>
<dbReference type="PROSITE" id="PS52016">
    <property type="entry name" value="TONB_DEPENDENT_REC_3"/>
    <property type="match status" value="1"/>
</dbReference>
<keyword evidence="5 9" id="KW-0798">TonB box</keyword>
<dbReference type="InterPro" id="IPR036942">
    <property type="entry name" value="Beta-barrel_TonB_sf"/>
</dbReference>
<proteinExistence type="inferred from homology"/>
<evidence type="ECO:0000259" key="11">
    <source>
        <dbReference type="Pfam" id="PF07715"/>
    </source>
</evidence>
<dbReference type="PANTHER" id="PTHR47234:SF2">
    <property type="entry name" value="TONB-DEPENDENT RECEPTOR"/>
    <property type="match status" value="1"/>
</dbReference>
<evidence type="ECO:0000256" key="5">
    <source>
        <dbReference type="ARBA" id="ARBA00023077"/>
    </source>
</evidence>
<evidence type="ECO:0000256" key="1">
    <source>
        <dbReference type="ARBA" id="ARBA00004571"/>
    </source>
</evidence>
<dbReference type="Gene3D" id="2.170.130.10">
    <property type="entry name" value="TonB-dependent receptor, plug domain"/>
    <property type="match status" value="1"/>
</dbReference>
<dbReference type="Pfam" id="PF00593">
    <property type="entry name" value="TonB_dep_Rec_b-barrel"/>
    <property type="match status" value="1"/>
</dbReference>
<keyword evidence="4 8" id="KW-0812">Transmembrane</keyword>
<dbReference type="InterPro" id="IPR012910">
    <property type="entry name" value="Plug_dom"/>
</dbReference>
<protein>
    <recommendedName>
        <fullName evidence="14">TonB-dependent receptor</fullName>
    </recommendedName>
</protein>